<dbReference type="EMBL" id="GFAY01000792">
    <property type="protein sequence ID" value="JAV44858.1"/>
    <property type="molecule type" value="Transcribed_RNA"/>
</dbReference>
<name>A0A1S8ABH1_CITLI</name>
<evidence type="ECO:0000313" key="1">
    <source>
        <dbReference type="EMBL" id="JAV44858.1"/>
    </source>
</evidence>
<organism evidence="1">
    <name type="scientific">Citrus limon</name>
    <name type="common">Lemon</name>
    <name type="synonym">Citrus medica var. limon</name>
    <dbReference type="NCBI Taxonomy" id="2708"/>
    <lineage>
        <taxon>Eukaryota</taxon>
        <taxon>Viridiplantae</taxon>
        <taxon>Streptophyta</taxon>
        <taxon>Embryophyta</taxon>
        <taxon>Tracheophyta</taxon>
        <taxon>Spermatophyta</taxon>
        <taxon>Magnoliopsida</taxon>
        <taxon>eudicotyledons</taxon>
        <taxon>Gunneridae</taxon>
        <taxon>Pentapetalae</taxon>
        <taxon>rosids</taxon>
        <taxon>malvids</taxon>
        <taxon>Sapindales</taxon>
        <taxon>Rutaceae</taxon>
        <taxon>Aurantioideae</taxon>
        <taxon>Citrus</taxon>
    </lineage>
</organism>
<proteinExistence type="predicted"/>
<protein>
    <submittedName>
        <fullName evidence="1">Uncharacterized protein</fullName>
    </submittedName>
</protein>
<sequence>MSLMAPPQAHQRDKLARVGKEGFDILNKLYPTKHVGTLPPDQACYICSSTI</sequence>
<accession>A0A1S8ABH1</accession>
<reference evidence="1" key="1">
    <citation type="submission" date="2016-12" db="EMBL/GenBank/DDBJ databases">
        <title>Transcriptomic, proteomic, and metabolomic analysis of Citrus limon response to graft inoculation by Candidatus Liberibacter asiaticus.</title>
        <authorList>
            <person name="Ramsey J."/>
            <person name="Chin E."/>
            <person name="Chavez J."/>
            <person name="Saha S."/>
            <person name="Mischuk D."/>
            <person name="Mahoney J."/>
            <person name="Mohr J."/>
            <person name="Robison F."/>
            <person name="Godfrey K."/>
            <person name="Levesque C."/>
            <person name="Foster L."/>
            <person name="Xu Y."/>
            <person name="Strickler S."/>
            <person name="Fernandez-Pozo N."/>
            <person name="Polek M.L."/>
            <person name="Giovannoni J."/>
            <person name="Mueller L.A."/>
            <person name="Slupsky C."/>
            <person name="Bruce J."/>
            <person name="Cilia M."/>
        </authorList>
    </citation>
    <scope>NUCLEOTIDE SEQUENCE</scope>
</reference>
<dbReference type="AlphaFoldDB" id="A0A1S8ABH1"/>